<organism evidence="2 3">
    <name type="scientific">Algibacter lectus</name>
    <dbReference type="NCBI Taxonomy" id="221126"/>
    <lineage>
        <taxon>Bacteria</taxon>
        <taxon>Pseudomonadati</taxon>
        <taxon>Bacteroidota</taxon>
        <taxon>Flavobacteriia</taxon>
        <taxon>Flavobacteriales</taxon>
        <taxon>Flavobacteriaceae</taxon>
        <taxon>Algibacter</taxon>
    </lineage>
</organism>
<dbReference type="EC" id="3.5.1.46" evidence="2"/>
<reference evidence="2 3" key="1">
    <citation type="journal article" date="2014" name="Genome Announc.">
        <title>Draft Genome Sequences of Marine Flavobacterium Algibacter lectus Strains SS8 and NR4.</title>
        <authorList>
            <person name="Takatani N."/>
            <person name="Nakanishi M."/>
            <person name="Meirelles P."/>
            <person name="Mino S."/>
            <person name="Suda W."/>
            <person name="Oshima K."/>
            <person name="Hattori M."/>
            <person name="Ohkuma M."/>
            <person name="Hosokawa M."/>
            <person name="Miyashita K."/>
            <person name="Thompson F.L."/>
            <person name="Niwa A."/>
            <person name="Sawabe T."/>
            <person name="Sawabe T."/>
        </authorList>
    </citation>
    <scope>NUCLEOTIDE SEQUENCE [LARGE SCALE GENOMIC DNA]</scope>
    <source>
        <strain evidence="3">JCM19274</strain>
    </source>
</reference>
<dbReference type="Proteomes" id="UP000029643">
    <property type="component" value="Unassembled WGS sequence"/>
</dbReference>
<dbReference type="SUPFAM" id="SSF56601">
    <property type="entry name" value="beta-lactamase/transpeptidase-like"/>
    <property type="match status" value="1"/>
</dbReference>
<accession>A0A090X763</accession>
<protein>
    <submittedName>
        <fullName evidence="2">6-aminohexanoate-dimer hydrolase</fullName>
        <ecNumber evidence="2">3.5.1.46</ecNumber>
    </submittedName>
</protein>
<dbReference type="GO" id="GO:0019875">
    <property type="term" value="F:6-aminohexanoate-dimer hydrolase activity"/>
    <property type="evidence" value="ECO:0007669"/>
    <property type="project" value="UniProtKB-EC"/>
</dbReference>
<dbReference type="InterPro" id="IPR050789">
    <property type="entry name" value="Diverse_Enzym_Activities"/>
</dbReference>
<dbReference type="PANTHER" id="PTHR43283:SF7">
    <property type="entry name" value="BETA-LACTAMASE-RELATED DOMAIN-CONTAINING PROTEIN"/>
    <property type="match status" value="1"/>
</dbReference>
<feature type="domain" description="Beta-lactamase-related" evidence="1">
    <location>
        <begin position="30"/>
        <end position="129"/>
    </location>
</feature>
<dbReference type="Pfam" id="PF00144">
    <property type="entry name" value="Beta-lactamase"/>
    <property type="match status" value="1"/>
</dbReference>
<proteinExistence type="predicted"/>
<keyword evidence="2" id="KW-0378">Hydrolase</keyword>
<comment type="caution">
    <text evidence="2">The sequence shown here is derived from an EMBL/GenBank/DDBJ whole genome shotgun (WGS) entry which is preliminary data.</text>
</comment>
<dbReference type="InterPro" id="IPR001466">
    <property type="entry name" value="Beta-lactam-related"/>
</dbReference>
<dbReference type="EMBL" id="BBNU01000030">
    <property type="protein sequence ID" value="GAL82482.1"/>
    <property type="molecule type" value="Genomic_DNA"/>
</dbReference>
<evidence type="ECO:0000313" key="2">
    <source>
        <dbReference type="EMBL" id="GAL82482.1"/>
    </source>
</evidence>
<evidence type="ECO:0000259" key="1">
    <source>
        <dbReference type="Pfam" id="PF00144"/>
    </source>
</evidence>
<sequence length="152" mass="18018">MELFIDKFLFQKLKISNYIIQTDLRDKPYFGGGMYLTPKDMLKFGELYLNKGKWQSKRIISKKWVKKSFKNYRNLENVTDKNGYGYLWWHNTYQINGKNIKSIEARGNGGQYIFVIPCLQTVVVITSGNYRNGKTQQPEEIFEKHILPYLEN</sequence>
<gene>
    <name evidence="2" type="ORF">JCM19274_4036</name>
</gene>
<dbReference type="InterPro" id="IPR012338">
    <property type="entry name" value="Beta-lactam/transpept-like"/>
</dbReference>
<dbReference type="AlphaFoldDB" id="A0A090X763"/>
<dbReference type="Gene3D" id="3.40.710.10">
    <property type="entry name" value="DD-peptidase/beta-lactamase superfamily"/>
    <property type="match status" value="1"/>
</dbReference>
<evidence type="ECO:0000313" key="3">
    <source>
        <dbReference type="Proteomes" id="UP000029643"/>
    </source>
</evidence>
<name>A0A090X763_9FLAO</name>
<dbReference type="PANTHER" id="PTHR43283">
    <property type="entry name" value="BETA-LACTAMASE-RELATED"/>
    <property type="match status" value="1"/>
</dbReference>